<dbReference type="Ensembl" id="ENSAPET00000006246.1">
    <property type="protein sequence ID" value="ENSAPEP00000006086.1"/>
    <property type="gene ID" value="ENSAPEG00000004392.1"/>
</dbReference>
<dbReference type="AlphaFoldDB" id="A0A3P8S1F5"/>
<keyword evidence="2" id="KW-0519">Myristate</keyword>
<keyword evidence="5" id="KW-0496">Mitochondrion</keyword>
<comment type="function">
    <text evidence="1">Component of the MICOS complex, a large protein complex of the mitochondrial inner membrane that plays crucial roles in the maintenance of crista junctions, inner membrane architecture, and formation of contact sites to the outer membrane.</text>
</comment>
<reference evidence="12" key="3">
    <citation type="submission" date="2025-09" db="UniProtKB">
        <authorList>
            <consortium name="Ensembl"/>
        </authorList>
    </citation>
    <scope>IDENTIFICATION</scope>
</reference>
<dbReference type="PANTHER" id="PTHR47609">
    <property type="entry name" value="MICOS COMPLEX SUBUNIT MIC25"/>
    <property type="match status" value="1"/>
</dbReference>
<evidence type="ECO:0000256" key="2">
    <source>
        <dbReference type="ARBA" id="ARBA00022707"/>
    </source>
</evidence>
<evidence type="ECO:0000256" key="6">
    <source>
        <dbReference type="ARBA" id="ARBA00023136"/>
    </source>
</evidence>
<reference evidence="12" key="2">
    <citation type="submission" date="2025-08" db="UniProtKB">
        <authorList>
            <consortium name="Ensembl"/>
        </authorList>
    </citation>
    <scope>IDENTIFICATION</scope>
</reference>
<dbReference type="PROSITE" id="PS51808">
    <property type="entry name" value="CHCH"/>
    <property type="match status" value="1"/>
</dbReference>
<keyword evidence="3" id="KW-0999">Mitochondrion inner membrane</keyword>
<evidence type="ECO:0000256" key="7">
    <source>
        <dbReference type="ARBA" id="ARBA00023157"/>
    </source>
</evidence>
<comment type="subcellular location">
    <subcellularLocation>
        <location evidence="9">Mitochondrion inner membrane</location>
        <topology evidence="9">Lipid-anchor</topology>
    </subcellularLocation>
</comment>
<dbReference type="PANTHER" id="PTHR47609:SF1">
    <property type="entry name" value="MICOS COMPLEX SUBUNIT MIC25"/>
    <property type="match status" value="1"/>
</dbReference>
<keyword evidence="6" id="KW-0472">Membrane</keyword>
<evidence type="ECO:0000256" key="9">
    <source>
        <dbReference type="ARBA" id="ARBA00034476"/>
    </source>
</evidence>
<comment type="similarity">
    <text evidence="10">Belongs to the MICOS complex subunit Mic19 family. Metazoan Mic25 subfamily.</text>
</comment>
<feature type="region of interest" description="Disordered" evidence="11">
    <location>
        <begin position="30"/>
        <end position="77"/>
    </location>
</feature>
<accession>A0A3P8S1F5</accession>
<keyword evidence="7" id="KW-1015">Disulfide bond</keyword>
<name>A0A3P8S1F5_AMPPE</name>
<evidence type="ECO:0000256" key="11">
    <source>
        <dbReference type="SAM" id="MobiDB-lite"/>
    </source>
</evidence>
<dbReference type="GO" id="GO:0061617">
    <property type="term" value="C:MICOS complex"/>
    <property type="evidence" value="ECO:0007669"/>
    <property type="project" value="InterPro"/>
</dbReference>
<dbReference type="Proteomes" id="UP000265080">
    <property type="component" value="Chromosome 6"/>
</dbReference>
<organism evidence="12 13">
    <name type="scientific">Amphiprion percula</name>
    <name type="common">Orange clownfish</name>
    <name type="synonym">Lutjanus percula</name>
    <dbReference type="NCBI Taxonomy" id="161767"/>
    <lineage>
        <taxon>Eukaryota</taxon>
        <taxon>Metazoa</taxon>
        <taxon>Chordata</taxon>
        <taxon>Craniata</taxon>
        <taxon>Vertebrata</taxon>
        <taxon>Euteleostomi</taxon>
        <taxon>Actinopterygii</taxon>
        <taxon>Neopterygii</taxon>
        <taxon>Teleostei</taxon>
        <taxon>Neoteleostei</taxon>
        <taxon>Acanthomorphata</taxon>
        <taxon>Ovalentaria</taxon>
        <taxon>Pomacentridae</taxon>
        <taxon>Amphiprion</taxon>
    </lineage>
</organism>
<keyword evidence="4" id="KW-0175">Coiled coil</keyword>
<evidence type="ECO:0000256" key="1">
    <source>
        <dbReference type="ARBA" id="ARBA00002689"/>
    </source>
</evidence>
<dbReference type="Pfam" id="PF05300">
    <property type="entry name" value="MIC19_MIC25"/>
    <property type="match status" value="1"/>
</dbReference>
<sequence length="251" mass="28030">MGGNGSTTRKVSFGLDEDEKVTVIEGVKLSEDVLRRMRDSQGSDSTKTPPSPSDSRKSPPSPKPTGPSTSEIQEEMRKNFERQQALVQEELARLAQRERDAAAATGLDELNPALILERGKAHEEQEKAKILPADLDAWAKQLERKEKELASISSFYKEQLETLEKKNLDNYKETAEQYNQAATKAEAHIRPRQMASLCTELQAEVLQCYRENPQQTLQCSSLAKQYMTCVQQAKKGHKSAKSVQSALTNHG</sequence>
<dbReference type="STRING" id="161767.ENSAPEP00000006086"/>
<evidence type="ECO:0000256" key="5">
    <source>
        <dbReference type="ARBA" id="ARBA00023128"/>
    </source>
</evidence>
<protein>
    <submittedName>
        <fullName evidence="12">Coiled-coil-helix-coiled-coil-helix domain containing 6b</fullName>
    </submittedName>
</protein>
<keyword evidence="8" id="KW-0449">Lipoprotein</keyword>
<evidence type="ECO:0000256" key="10">
    <source>
        <dbReference type="ARBA" id="ARBA00034480"/>
    </source>
</evidence>
<proteinExistence type="inferred from homology"/>
<evidence type="ECO:0000313" key="13">
    <source>
        <dbReference type="Proteomes" id="UP000265080"/>
    </source>
</evidence>
<evidence type="ECO:0000256" key="3">
    <source>
        <dbReference type="ARBA" id="ARBA00022792"/>
    </source>
</evidence>
<evidence type="ECO:0000256" key="8">
    <source>
        <dbReference type="ARBA" id="ARBA00023288"/>
    </source>
</evidence>
<feature type="compositionally biased region" description="Basic and acidic residues" evidence="11">
    <location>
        <begin position="30"/>
        <end position="41"/>
    </location>
</feature>
<evidence type="ECO:0000313" key="12">
    <source>
        <dbReference type="Ensembl" id="ENSAPEP00000006086.1"/>
    </source>
</evidence>
<keyword evidence="13" id="KW-1185">Reference proteome</keyword>
<dbReference type="InterPro" id="IPR007964">
    <property type="entry name" value="MIC19/MIC25"/>
</dbReference>
<evidence type="ECO:0000256" key="4">
    <source>
        <dbReference type="ARBA" id="ARBA00023054"/>
    </source>
</evidence>
<dbReference type="GeneTree" id="ENSGT00390000000903"/>
<dbReference type="InterPro" id="IPR042860">
    <property type="entry name" value="MIC25"/>
</dbReference>
<reference evidence="12 13" key="1">
    <citation type="submission" date="2018-03" db="EMBL/GenBank/DDBJ databases">
        <title>Finding Nemo's genes: A chromosome-scale reference assembly of the genome of the orange clownfish Amphiprion percula.</title>
        <authorList>
            <person name="Lehmann R."/>
        </authorList>
    </citation>
    <scope>NUCLEOTIDE SEQUENCE</scope>
</reference>